<dbReference type="GO" id="GO:0046872">
    <property type="term" value="F:metal ion binding"/>
    <property type="evidence" value="ECO:0007669"/>
    <property type="project" value="UniProtKB-KW"/>
</dbReference>
<dbReference type="PANTHER" id="PTHR20941:SF1">
    <property type="entry name" value="FOLIC ACID SYNTHESIS PROTEIN FOL1"/>
    <property type="match status" value="1"/>
</dbReference>
<dbReference type="CDD" id="cd00739">
    <property type="entry name" value="DHPS"/>
    <property type="match status" value="1"/>
</dbReference>
<comment type="function">
    <text evidence="12">Catalyzes the condensation of para-aminobenzoate (pABA) with 6-hydroxymethyl-7,8-dihydropterin diphosphate (DHPt-PP) to form 7,8-dihydropteroate (H2Pte), the immediate precursor of folate derivatives.</text>
</comment>
<dbReference type="InterPro" id="IPR006390">
    <property type="entry name" value="DHP_synth_dom"/>
</dbReference>
<accession>A0A1S9ZW22</accession>
<dbReference type="Proteomes" id="UP000190435">
    <property type="component" value="Unassembled WGS sequence"/>
</dbReference>
<evidence type="ECO:0000256" key="8">
    <source>
        <dbReference type="ARBA" id="ARBA00022723"/>
    </source>
</evidence>
<evidence type="ECO:0000256" key="7">
    <source>
        <dbReference type="ARBA" id="ARBA00022679"/>
    </source>
</evidence>
<evidence type="ECO:0000256" key="4">
    <source>
        <dbReference type="ARBA" id="ARBA00009503"/>
    </source>
</evidence>
<dbReference type="NCBIfam" id="TIGR01496">
    <property type="entry name" value="DHPS"/>
    <property type="match status" value="1"/>
</dbReference>
<dbReference type="GO" id="GO:0005829">
    <property type="term" value="C:cytosol"/>
    <property type="evidence" value="ECO:0007669"/>
    <property type="project" value="TreeGrafter"/>
</dbReference>
<dbReference type="FunFam" id="3.20.20.20:FF:000006">
    <property type="entry name" value="Dihydropteroate synthase"/>
    <property type="match status" value="1"/>
</dbReference>
<dbReference type="EC" id="2.5.1.15" evidence="5 12"/>
<dbReference type="InterPro" id="IPR045031">
    <property type="entry name" value="DHP_synth-like"/>
</dbReference>
<organism evidence="14 16">
    <name type="scientific">Moraxella caviae</name>
    <dbReference type="NCBI Taxonomy" id="34060"/>
    <lineage>
        <taxon>Bacteria</taxon>
        <taxon>Pseudomonadati</taxon>
        <taxon>Pseudomonadota</taxon>
        <taxon>Gammaproteobacteria</taxon>
        <taxon>Moraxellales</taxon>
        <taxon>Moraxellaceae</taxon>
        <taxon>Moraxella</taxon>
    </lineage>
</organism>
<dbReference type="EMBL" id="MUXU01000067">
    <property type="protein sequence ID" value="OOR87640.1"/>
    <property type="molecule type" value="Genomic_DNA"/>
</dbReference>
<dbReference type="InterPro" id="IPR000489">
    <property type="entry name" value="Pterin-binding_dom"/>
</dbReference>
<keyword evidence="9 12" id="KW-0460">Magnesium</keyword>
<keyword evidence="7 12" id="KW-0808">Transferase</keyword>
<keyword evidence="16" id="KW-1185">Reference proteome</keyword>
<proteinExistence type="inferred from homology"/>
<dbReference type="Proteomes" id="UP000255279">
    <property type="component" value="Unassembled WGS sequence"/>
</dbReference>
<dbReference type="EMBL" id="UGQE01000001">
    <property type="protein sequence ID" value="STZ10096.1"/>
    <property type="molecule type" value="Genomic_DNA"/>
</dbReference>
<dbReference type="PROSITE" id="PS50972">
    <property type="entry name" value="PTERIN_BINDING"/>
    <property type="match status" value="1"/>
</dbReference>
<evidence type="ECO:0000256" key="10">
    <source>
        <dbReference type="ARBA" id="ARBA00022909"/>
    </source>
</evidence>
<dbReference type="GO" id="GO:0004156">
    <property type="term" value="F:dihydropteroate synthase activity"/>
    <property type="evidence" value="ECO:0007669"/>
    <property type="project" value="UniProtKB-EC"/>
</dbReference>
<dbReference type="GO" id="GO:0046656">
    <property type="term" value="P:folic acid biosynthetic process"/>
    <property type="evidence" value="ECO:0007669"/>
    <property type="project" value="UniProtKB-KW"/>
</dbReference>
<dbReference type="RefSeq" id="WP_078277346.1">
    <property type="nucleotide sequence ID" value="NZ_CAACXO010000047.1"/>
</dbReference>
<evidence type="ECO:0000256" key="3">
    <source>
        <dbReference type="ARBA" id="ARBA00004763"/>
    </source>
</evidence>
<dbReference type="UniPathway" id="UPA00077">
    <property type="reaction ID" value="UER00156"/>
</dbReference>
<feature type="domain" description="Pterin-binding" evidence="13">
    <location>
        <begin position="24"/>
        <end position="288"/>
    </location>
</feature>
<dbReference type="SUPFAM" id="SSF51717">
    <property type="entry name" value="Dihydropteroate synthetase-like"/>
    <property type="match status" value="1"/>
</dbReference>
<name>A0A1S9ZW22_9GAMM</name>
<evidence type="ECO:0000313" key="16">
    <source>
        <dbReference type="Proteomes" id="UP000190435"/>
    </source>
</evidence>
<dbReference type="PROSITE" id="PS00792">
    <property type="entry name" value="DHPS_1"/>
    <property type="match status" value="1"/>
</dbReference>
<evidence type="ECO:0000313" key="15">
    <source>
        <dbReference type="EMBL" id="STZ10096.1"/>
    </source>
</evidence>
<keyword evidence="8 12" id="KW-0479">Metal-binding</keyword>
<comment type="similarity">
    <text evidence="4 12">Belongs to the DHPS family.</text>
</comment>
<dbReference type="STRING" id="34060.B0181_09975"/>
<reference evidence="14 16" key="1">
    <citation type="submission" date="2017-02" db="EMBL/GenBank/DDBJ databases">
        <title>Draft genome sequence of Moraxella caviae CCUG 355 type strain.</title>
        <authorList>
            <person name="Engstrom-Jakobsson H."/>
            <person name="Salva-Serra F."/>
            <person name="Thorell K."/>
            <person name="Gonzales-Siles L."/>
            <person name="Karlsson R."/>
            <person name="Boulund F."/>
            <person name="Engstrand L."/>
            <person name="Moore E."/>
        </authorList>
    </citation>
    <scope>NUCLEOTIDE SEQUENCE [LARGE SCALE GENOMIC DNA]</scope>
    <source>
        <strain evidence="14 16">CCUG 355</strain>
    </source>
</reference>
<comment type="cofactor">
    <cofactor evidence="2 12">
        <name>Mg(2+)</name>
        <dbReference type="ChEBI" id="CHEBI:18420"/>
    </cofactor>
</comment>
<evidence type="ECO:0000256" key="12">
    <source>
        <dbReference type="RuleBase" id="RU361205"/>
    </source>
</evidence>
<dbReference type="InterPro" id="IPR011005">
    <property type="entry name" value="Dihydropteroate_synth-like_sf"/>
</dbReference>
<reference evidence="15 17" key="2">
    <citation type="submission" date="2018-06" db="EMBL/GenBank/DDBJ databases">
        <authorList>
            <consortium name="Pathogen Informatics"/>
            <person name="Doyle S."/>
        </authorList>
    </citation>
    <scope>NUCLEOTIDE SEQUENCE [LARGE SCALE GENOMIC DNA]</scope>
    <source>
        <strain evidence="15 17">NCTC10293</strain>
    </source>
</reference>
<evidence type="ECO:0000256" key="6">
    <source>
        <dbReference type="ARBA" id="ARBA00016919"/>
    </source>
</evidence>
<dbReference type="PANTHER" id="PTHR20941">
    <property type="entry name" value="FOLATE SYNTHESIS PROTEINS"/>
    <property type="match status" value="1"/>
</dbReference>
<gene>
    <name evidence="15" type="primary">folP</name>
    <name evidence="14" type="ORF">B0181_09975</name>
    <name evidence="15" type="ORF">NCTC10293_00419</name>
</gene>
<evidence type="ECO:0000256" key="5">
    <source>
        <dbReference type="ARBA" id="ARBA00012458"/>
    </source>
</evidence>
<dbReference type="Pfam" id="PF00809">
    <property type="entry name" value="Pterin_bind"/>
    <property type="match status" value="1"/>
</dbReference>
<evidence type="ECO:0000256" key="11">
    <source>
        <dbReference type="ARBA" id="ARBA00030193"/>
    </source>
</evidence>
<evidence type="ECO:0000313" key="17">
    <source>
        <dbReference type="Proteomes" id="UP000255279"/>
    </source>
</evidence>
<dbReference type="Gene3D" id="3.20.20.20">
    <property type="entry name" value="Dihydropteroate synthase-like"/>
    <property type="match status" value="1"/>
</dbReference>
<evidence type="ECO:0000259" key="13">
    <source>
        <dbReference type="PROSITE" id="PS50972"/>
    </source>
</evidence>
<dbReference type="GO" id="GO:0046654">
    <property type="term" value="P:tetrahydrofolate biosynthetic process"/>
    <property type="evidence" value="ECO:0007669"/>
    <property type="project" value="UniProtKB-UniPathway"/>
</dbReference>
<evidence type="ECO:0000313" key="14">
    <source>
        <dbReference type="EMBL" id="OOR87640.1"/>
    </source>
</evidence>
<evidence type="ECO:0000256" key="2">
    <source>
        <dbReference type="ARBA" id="ARBA00001946"/>
    </source>
</evidence>
<dbReference type="AlphaFoldDB" id="A0A1S9ZW22"/>
<sequence length="298" mass="32801">MPIFTPLPNKQIHFKNKTLNLAEPKVMGVLNVTPDSFSDGGRFDTVENALRHCEEMLNYGADIIDIGGESTRPNAAIVSTDTELERVVPVISAVRQNFGNDVWLSIDTSNPAVMQAAINAGADIINDVRGLRKDGAAQVAAALDCPVIIMHSRGEPTTMNSLARYTDVISEVKSELQTAITAAKSAGVRHENIIIDMGMGFAKDHVHHQKLLANLHEFITHFDLPMLFGVSRKRFLGECLNAMSLEYLNNHTAQDRDNIGTLAHIFALQQGASIVRVHDVKPMVQAAKFWQMMSAFDR</sequence>
<keyword evidence="10 12" id="KW-0289">Folate biosynthesis</keyword>
<comment type="catalytic activity">
    <reaction evidence="1">
        <text>(7,8-dihydropterin-6-yl)methyl diphosphate + 4-aminobenzoate = 7,8-dihydropteroate + diphosphate</text>
        <dbReference type="Rhea" id="RHEA:19949"/>
        <dbReference type="ChEBI" id="CHEBI:17836"/>
        <dbReference type="ChEBI" id="CHEBI:17839"/>
        <dbReference type="ChEBI" id="CHEBI:33019"/>
        <dbReference type="ChEBI" id="CHEBI:72950"/>
        <dbReference type="EC" id="2.5.1.15"/>
    </reaction>
</comment>
<protein>
    <recommendedName>
        <fullName evidence="6 12">Dihydropteroate synthase</fullName>
        <shortName evidence="12">DHPS</shortName>
        <ecNumber evidence="5 12">2.5.1.15</ecNumber>
    </recommendedName>
    <alternativeName>
        <fullName evidence="11 12">Dihydropteroate pyrophosphorylase</fullName>
    </alternativeName>
</protein>
<evidence type="ECO:0000256" key="9">
    <source>
        <dbReference type="ARBA" id="ARBA00022842"/>
    </source>
</evidence>
<dbReference type="OrthoDB" id="9811744at2"/>
<comment type="pathway">
    <text evidence="3 12">Cofactor biosynthesis; tetrahydrofolate biosynthesis; 7,8-dihydrofolate from 2-amino-4-hydroxy-6-hydroxymethyl-7,8-dihydropteridine diphosphate and 4-aminobenzoate: step 1/2.</text>
</comment>
<evidence type="ECO:0000256" key="1">
    <source>
        <dbReference type="ARBA" id="ARBA00000012"/>
    </source>
</evidence>
<dbReference type="PROSITE" id="PS00793">
    <property type="entry name" value="DHPS_2"/>
    <property type="match status" value="1"/>
</dbReference>